<accession>A0A197JJP8</accession>
<comment type="subcellular location">
    <subcellularLocation>
        <location evidence="2">Cell membrane</location>
        <topology evidence="2">Multi-pass membrane protein</topology>
    </subcellularLocation>
</comment>
<dbReference type="GO" id="GO:1903425">
    <property type="term" value="F:fluoride transmembrane transporter activity"/>
    <property type="evidence" value="ECO:0007669"/>
    <property type="project" value="TreeGrafter"/>
</dbReference>
<feature type="transmembrane region" description="Helical" evidence="9">
    <location>
        <begin position="97"/>
        <end position="117"/>
    </location>
</feature>
<dbReference type="STRING" id="1314771.A0A197JJP8"/>
<evidence type="ECO:0008006" key="12">
    <source>
        <dbReference type="Google" id="ProtNLM"/>
    </source>
</evidence>
<comment type="function">
    <text evidence="1">Fluoride channel required for the rapid expulsion of cytoplasmic fluoride.</text>
</comment>
<evidence type="ECO:0000313" key="10">
    <source>
        <dbReference type="EMBL" id="OAQ24589.1"/>
    </source>
</evidence>
<evidence type="ECO:0000256" key="9">
    <source>
        <dbReference type="SAM" id="Phobius"/>
    </source>
</evidence>
<feature type="transmembrane region" description="Helical" evidence="9">
    <location>
        <begin position="354"/>
        <end position="373"/>
    </location>
</feature>
<comment type="catalytic activity">
    <reaction evidence="8">
        <text>fluoride(in) = fluoride(out)</text>
        <dbReference type="Rhea" id="RHEA:76159"/>
        <dbReference type="ChEBI" id="CHEBI:17051"/>
    </reaction>
    <physiologicalReaction direction="left-to-right" evidence="8">
        <dbReference type="Rhea" id="RHEA:76160"/>
    </physiologicalReaction>
</comment>
<evidence type="ECO:0000256" key="4">
    <source>
        <dbReference type="ARBA" id="ARBA00022692"/>
    </source>
</evidence>
<comment type="similarity">
    <text evidence="7">Belongs to the fluoride channel Fluc/FEX (TC 1.A.43) family.</text>
</comment>
<organism evidence="10 11">
    <name type="scientific">Linnemannia elongata AG-77</name>
    <dbReference type="NCBI Taxonomy" id="1314771"/>
    <lineage>
        <taxon>Eukaryota</taxon>
        <taxon>Fungi</taxon>
        <taxon>Fungi incertae sedis</taxon>
        <taxon>Mucoromycota</taxon>
        <taxon>Mortierellomycotina</taxon>
        <taxon>Mortierellomycetes</taxon>
        <taxon>Mortierellales</taxon>
        <taxon>Mortierellaceae</taxon>
        <taxon>Linnemannia</taxon>
    </lineage>
</organism>
<feature type="transmembrane region" description="Helical" evidence="9">
    <location>
        <begin position="167"/>
        <end position="192"/>
    </location>
</feature>
<keyword evidence="5 9" id="KW-1133">Transmembrane helix</keyword>
<dbReference type="EMBL" id="KV442091">
    <property type="protein sequence ID" value="OAQ24589.1"/>
    <property type="molecule type" value="Genomic_DNA"/>
</dbReference>
<feature type="transmembrane region" description="Helical" evidence="9">
    <location>
        <begin position="325"/>
        <end position="342"/>
    </location>
</feature>
<feature type="transmembrane region" description="Helical" evidence="9">
    <location>
        <begin position="289"/>
        <end position="313"/>
    </location>
</feature>
<reference evidence="10 11" key="1">
    <citation type="submission" date="2016-05" db="EMBL/GenBank/DDBJ databases">
        <title>Genome sequencing reveals origins of a unique bacterial endosymbiosis in the earliest lineages of terrestrial Fungi.</title>
        <authorList>
            <consortium name="DOE Joint Genome Institute"/>
            <person name="Uehling J."/>
            <person name="Gryganskyi A."/>
            <person name="Hameed K."/>
            <person name="Tschaplinski T."/>
            <person name="Misztal P."/>
            <person name="Wu S."/>
            <person name="Desiro A."/>
            <person name="Vande Pol N."/>
            <person name="Du Z.-Y."/>
            <person name="Zienkiewicz A."/>
            <person name="Zienkiewicz K."/>
            <person name="Morin E."/>
            <person name="Tisserant E."/>
            <person name="Splivallo R."/>
            <person name="Hainaut M."/>
            <person name="Henrissat B."/>
            <person name="Ohm R."/>
            <person name="Kuo A."/>
            <person name="Yan J."/>
            <person name="Lipzen A."/>
            <person name="Nolan M."/>
            <person name="Labutti K."/>
            <person name="Barry K."/>
            <person name="Goldstein A."/>
            <person name="Labbe J."/>
            <person name="Schadt C."/>
            <person name="Tuskan G."/>
            <person name="Grigoriev I."/>
            <person name="Martin F."/>
            <person name="Vilgalys R."/>
            <person name="Bonito G."/>
        </authorList>
    </citation>
    <scope>NUCLEOTIDE SEQUENCE [LARGE SCALE GENOMIC DNA]</scope>
    <source>
        <strain evidence="10 11">AG-77</strain>
    </source>
</reference>
<keyword evidence="3" id="KW-1003">Cell membrane</keyword>
<dbReference type="Pfam" id="PF02537">
    <property type="entry name" value="CRCB"/>
    <property type="match status" value="2"/>
</dbReference>
<evidence type="ECO:0000256" key="5">
    <source>
        <dbReference type="ARBA" id="ARBA00022989"/>
    </source>
</evidence>
<evidence type="ECO:0000256" key="1">
    <source>
        <dbReference type="ARBA" id="ARBA00002598"/>
    </source>
</evidence>
<gene>
    <name evidence="10" type="ORF">K457DRAFT_141787</name>
</gene>
<protein>
    <recommendedName>
        <fullName evidence="12">CRCB-domain-containing protein</fullName>
    </recommendedName>
</protein>
<dbReference type="PANTHER" id="PTHR28259:SF1">
    <property type="entry name" value="FLUORIDE EXPORT PROTEIN 1-RELATED"/>
    <property type="match status" value="1"/>
</dbReference>
<keyword evidence="11" id="KW-1185">Reference proteome</keyword>
<keyword evidence="4 9" id="KW-0812">Transmembrane</keyword>
<dbReference type="GO" id="GO:0005886">
    <property type="term" value="C:plasma membrane"/>
    <property type="evidence" value="ECO:0007669"/>
    <property type="project" value="UniProtKB-SubCell"/>
</dbReference>
<feature type="transmembrane region" description="Helical" evidence="9">
    <location>
        <begin position="212"/>
        <end position="234"/>
    </location>
</feature>
<keyword evidence="6 9" id="KW-0472">Membrane</keyword>
<dbReference type="AlphaFoldDB" id="A0A197JJP8"/>
<name>A0A197JJP8_9FUNG</name>
<dbReference type="OrthoDB" id="409792at2759"/>
<dbReference type="InterPro" id="IPR003691">
    <property type="entry name" value="FluC"/>
</dbReference>
<sequence length="456" mass="48613">MTHSPSTSNTNAIVINNNSNTSSNTLLANLAATNVSTNVKDSTIAMELTDVNQEDPNTLMIDEGAELPPPLETQSAKTIDTVNTLVNAPPLPTRARILLPSIIIPFSIMGLLIRLGLVSIETFAGQQVFALAWPQFIGCLLMGLFVSTRGWIDGGLVLPSSASKGHWIGAFVYIGLSSGLCGSITTFSSWNLALFNELINTANVSRHPLQNILSALTELVATLALSISGLQLGYHLGEALLQLATNWGLGSRRRSHALSSPITASQPSSILDIAPALTPPSPPVPPNRWTILDIVIVSAAIVLWTGVICAAILVPRESRLSWRHIVLACCFAPAGAILRWYLSRFNSRSKLFPLGTFAANLGGSIILAAIVCLQHTSAAGGKSTLICHVLSGLQDGFCGCLTTISTFALEIKSLPRRASYVYGVVSVVVTQVFMLLIVGSYMWTRNSDDYVMACTS</sequence>
<feature type="transmembrane region" description="Helical" evidence="9">
    <location>
        <begin position="420"/>
        <end position="443"/>
    </location>
</feature>
<evidence type="ECO:0000313" key="11">
    <source>
        <dbReference type="Proteomes" id="UP000078512"/>
    </source>
</evidence>
<dbReference type="Proteomes" id="UP000078512">
    <property type="component" value="Unassembled WGS sequence"/>
</dbReference>
<feature type="transmembrane region" description="Helical" evidence="9">
    <location>
        <begin position="129"/>
        <end position="147"/>
    </location>
</feature>
<evidence type="ECO:0000256" key="2">
    <source>
        <dbReference type="ARBA" id="ARBA00004651"/>
    </source>
</evidence>
<proteinExistence type="inferred from homology"/>
<evidence type="ECO:0000256" key="8">
    <source>
        <dbReference type="ARBA" id="ARBA00035585"/>
    </source>
</evidence>
<dbReference type="PANTHER" id="PTHR28259">
    <property type="entry name" value="FLUORIDE EXPORT PROTEIN 1-RELATED"/>
    <property type="match status" value="1"/>
</dbReference>
<evidence type="ECO:0000256" key="7">
    <source>
        <dbReference type="ARBA" id="ARBA00035120"/>
    </source>
</evidence>
<evidence type="ECO:0000256" key="3">
    <source>
        <dbReference type="ARBA" id="ARBA00022475"/>
    </source>
</evidence>
<evidence type="ECO:0000256" key="6">
    <source>
        <dbReference type="ARBA" id="ARBA00023136"/>
    </source>
</evidence>